<dbReference type="GO" id="GO:0006559">
    <property type="term" value="P:L-phenylalanine catabolic process"/>
    <property type="evidence" value="ECO:0007669"/>
    <property type="project" value="TreeGrafter"/>
</dbReference>
<dbReference type="PANTHER" id="PTHR42673:SF21">
    <property type="entry name" value="GLUTATHIONE S-TRANSFERASE YFCF"/>
    <property type="match status" value="1"/>
</dbReference>
<dbReference type="SFLD" id="SFLDG00358">
    <property type="entry name" value="Main_(cytGST)"/>
    <property type="match status" value="1"/>
</dbReference>
<dbReference type="Gene3D" id="3.40.30.10">
    <property type="entry name" value="Glutaredoxin"/>
    <property type="match status" value="1"/>
</dbReference>
<dbReference type="InterPro" id="IPR010987">
    <property type="entry name" value="Glutathione-S-Trfase_C-like"/>
</dbReference>
<accession>A0A2A6LNU1</accession>
<dbReference type="EMBL" id="NWTC01000037">
    <property type="protein sequence ID" value="PDT44254.1"/>
    <property type="molecule type" value="Genomic_DNA"/>
</dbReference>
<dbReference type="SUPFAM" id="SSF52833">
    <property type="entry name" value="Thioredoxin-like"/>
    <property type="match status" value="1"/>
</dbReference>
<dbReference type="SFLD" id="SFLDS00019">
    <property type="entry name" value="Glutathione_Transferase_(cytos"/>
    <property type="match status" value="1"/>
</dbReference>
<dbReference type="GO" id="GO:0004364">
    <property type="term" value="F:glutathione transferase activity"/>
    <property type="evidence" value="ECO:0007669"/>
    <property type="project" value="TreeGrafter"/>
</dbReference>
<sequence>MAGDRSEADVTTETVLYDYWRSSASYRVRIALNLVGESYRSVPVDLLAGAHRAPEHLARNPQGLVPVLDIDGERLTQSLAIIAYLAETRPEVGLLPADVIGRQRVRALSYVIAMDIHPVCNLGVVAHVMEAAEDGEAARRAWMQKFIGEGLAALEVLLSHPSTGSYCHGESPTMADICLVPQVYNARRWEVDLSGCPRIVAIDARCAEIDGFGQAHPDRVRP</sequence>
<evidence type="ECO:0000259" key="3">
    <source>
        <dbReference type="PROSITE" id="PS50405"/>
    </source>
</evidence>
<dbReference type="PROSITE" id="PS50405">
    <property type="entry name" value="GST_CTER"/>
    <property type="match status" value="1"/>
</dbReference>
<dbReference type="RefSeq" id="WP_048655315.1">
    <property type="nucleotide sequence ID" value="NZ_NWTC01000037.1"/>
</dbReference>
<comment type="caution">
    <text evidence="4">The sequence shown here is derived from an EMBL/GenBank/DDBJ whole genome shotgun (WGS) entry which is preliminary data.</text>
</comment>
<dbReference type="GO" id="GO:0005737">
    <property type="term" value="C:cytoplasm"/>
    <property type="evidence" value="ECO:0007669"/>
    <property type="project" value="InterPro"/>
</dbReference>
<dbReference type="InterPro" id="IPR036282">
    <property type="entry name" value="Glutathione-S-Trfase_C_sf"/>
</dbReference>
<dbReference type="InterPro" id="IPR034330">
    <property type="entry name" value="GST_Zeta_C"/>
</dbReference>
<gene>
    <name evidence="4" type="primary">maiA</name>
    <name evidence="4" type="ORF">CO661_30420</name>
</gene>
<dbReference type="Pfam" id="PF13410">
    <property type="entry name" value="GST_C_2"/>
    <property type="match status" value="1"/>
</dbReference>
<dbReference type="Proteomes" id="UP000220353">
    <property type="component" value="Unassembled WGS sequence"/>
</dbReference>
<dbReference type="AlphaFoldDB" id="A0A2A6LNU1"/>
<dbReference type="SUPFAM" id="SSF47616">
    <property type="entry name" value="GST C-terminal domain-like"/>
    <property type="match status" value="1"/>
</dbReference>
<evidence type="ECO:0000259" key="2">
    <source>
        <dbReference type="PROSITE" id="PS50404"/>
    </source>
</evidence>
<dbReference type="PROSITE" id="PS50404">
    <property type="entry name" value="GST_NTER"/>
    <property type="match status" value="1"/>
</dbReference>
<dbReference type="Gene3D" id="1.20.1050.10">
    <property type="match status" value="1"/>
</dbReference>
<dbReference type="CDD" id="cd03191">
    <property type="entry name" value="GST_C_Zeta"/>
    <property type="match status" value="1"/>
</dbReference>
<evidence type="ECO:0000256" key="1">
    <source>
        <dbReference type="ARBA" id="ARBA00010007"/>
    </source>
</evidence>
<keyword evidence="4" id="KW-0413">Isomerase</keyword>
<dbReference type="GO" id="GO:0006749">
    <property type="term" value="P:glutathione metabolic process"/>
    <property type="evidence" value="ECO:0007669"/>
    <property type="project" value="TreeGrafter"/>
</dbReference>
<dbReference type="InterPro" id="IPR005955">
    <property type="entry name" value="GST_Zeta"/>
</dbReference>
<dbReference type="InterPro" id="IPR004045">
    <property type="entry name" value="Glutathione_S-Trfase_N"/>
</dbReference>
<evidence type="ECO:0000313" key="4">
    <source>
        <dbReference type="EMBL" id="PDT44254.1"/>
    </source>
</evidence>
<dbReference type="PANTHER" id="PTHR42673">
    <property type="entry name" value="MALEYLACETOACETATE ISOMERASE"/>
    <property type="match status" value="1"/>
</dbReference>
<comment type="similarity">
    <text evidence="1">Belongs to the GST superfamily. Zeta family.</text>
</comment>
<evidence type="ECO:0000313" key="5">
    <source>
        <dbReference type="Proteomes" id="UP000220353"/>
    </source>
</evidence>
<dbReference type="InterPro" id="IPR036249">
    <property type="entry name" value="Thioredoxin-like_sf"/>
</dbReference>
<dbReference type="GO" id="GO:0016034">
    <property type="term" value="F:maleylacetoacetate isomerase activity"/>
    <property type="evidence" value="ECO:0007669"/>
    <property type="project" value="TreeGrafter"/>
</dbReference>
<dbReference type="NCBIfam" id="TIGR01262">
    <property type="entry name" value="maiA"/>
    <property type="match status" value="1"/>
</dbReference>
<dbReference type="InterPro" id="IPR040079">
    <property type="entry name" value="Glutathione_S-Trfase"/>
</dbReference>
<organism evidence="4 5">
    <name type="scientific">Rhizobium fredii</name>
    <name type="common">Sinorhizobium fredii</name>
    <dbReference type="NCBI Taxonomy" id="380"/>
    <lineage>
        <taxon>Bacteria</taxon>
        <taxon>Pseudomonadati</taxon>
        <taxon>Pseudomonadota</taxon>
        <taxon>Alphaproteobacteria</taxon>
        <taxon>Hyphomicrobiales</taxon>
        <taxon>Rhizobiaceae</taxon>
        <taxon>Sinorhizobium/Ensifer group</taxon>
        <taxon>Sinorhizobium</taxon>
    </lineage>
</organism>
<feature type="domain" description="GST N-terminal" evidence="2">
    <location>
        <begin position="12"/>
        <end position="93"/>
    </location>
</feature>
<feature type="domain" description="GST C-terminal" evidence="3">
    <location>
        <begin position="98"/>
        <end position="222"/>
    </location>
</feature>
<name>A0A2A6LNU1_RHIFR</name>
<dbReference type="CDD" id="cd03042">
    <property type="entry name" value="GST_N_Zeta"/>
    <property type="match status" value="1"/>
</dbReference>
<proteinExistence type="inferred from homology"/>
<dbReference type="Pfam" id="PF02798">
    <property type="entry name" value="GST_N"/>
    <property type="match status" value="1"/>
</dbReference>
<reference evidence="4 5" key="1">
    <citation type="submission" date="2017-09" db="EMBL/GenBank/DDBJ databases">
        <title>Comparative genomics of rhizobia isolated from Phaseolus vulgaris in China.</title>
        <authorList>
            <person name="Tong W."/>
        </authorList>
    </citation>
    <scope>NUCLEOTIDE SEQUENCE [LARGE SCALE GENOMIC DNA]</scope>
    <source>
        <strain evidence="4 5">PCH1</strain>
    </source>
</reference>
<dbReference type="InterPro" id="IPR034333">
    <property type="entry name" value="GST_Zeta_N"/>
</dbReference>
<protein>
    <submittedName>
        <fullName evidence="4">Maleylacetoacetate isomerase</fullName>
    </submittedName>
</protein>